<feature type="compositionally biased region" description="Basic residues" evidence="5">
    <location>
        <begin position="193"/>
        <end position="205"/>
    </location>
</feature>
<keyword evidence="2" id="KW-0863">Zinc-finger</keyword>
<feature type="domain" description="C2H2-type" evidence="6">
    <location>
        <begin position="112"/>
        <end position="134"/>
    </location>
</feature>
<dbReference type="PANTHER" id="PTHR45986:SF1">
    <property type="entry name" value="ZINC FINGER MATRIN-TYPE PROTEIN 2"/>
    <property type="match status" value="1"/>
</dbReference>
<dbReference type="InterPro" id="IPR003604">
    <property type="entry name" value="Matrin/U1-like-C_Znf_C2H2"/>
</dbReference>
<dbReference type="Gene3D" id="3.30.160.60">
    <property type="entry name" value="Classic Zinc Finger"/>
    <property type="match status" value="1"/>
</dbReference>
<reference evidence="7" key="1">
    <citation type="journal article" date="2020" name="Stud. Mycol.">
        <title>101 Dothideomycetes genomes: a test case for predicting lifestyles and emergence of pathogens.</title>
        <authorList>
            <person name="Haridas S."/>
            <person name="Albert R."/>
            <person name="Binder M."/>
            <person name="Bloem J."/>
            <person name="Labutti K."/>
            <person name="Salamov A."/>
            <person name="Andreopoulos B."/>
            <person name="Baker S."/>
            <person name="Barry K."/>
            <person name="Bills G."/>
            <person name="Bluhm B."/>
            <person name="Cannon C."/>
            <person name="Castanera R."/>
            <person name="Culley D."/>
            <person name="Daum C."/>
            <person name="Ezra D."/>
            <person name="Gonzalez J."/>
            <person name="Henrissat B."/>
            <person name="Kuo A."/>
            <person name="Liang C."/>
            <person name="Lipzen A."/>
            <person name="Lutzoni F."/>
            <person name="Magnuson J."/>
            <person name="Mondo S."/>
            <person name="Nolan M."/>
            <person name="Ohm R."/>
            <person name="Pangilinan J."/>
            <person name="Park H.-J."/>
            <person name="Ramirez L."/>
            <person name="Alfaro M."/>
            <person name="Sun H."/>
            <person name="Tritt A."/>
            <person name="Yoshinaga Y."/>
            <person name="Zwiers L.-H."/>
            <person name="Turgeon B."/>
            <person name="Goodwin S."/>
            <person name="Spatafora J."/>
            <person name="Crous P."/>
            <person name="Grigoriev I."/>
        </authorList>
    </citation>
    <scope>NUCLEOTIDE SEQUENCE</scope>
    <source>
        <strain evidence="7">ATCC 16933</strain>
    </source>
</reference>
<dbReference type="InterPro" id="IPR040107">
    <property type="entry name" value="Snu23"/>
</dbReference>
<dbReference type="OrthoDB" id="30343at2759"/>
<dbReference type="InterPro" id="IPR036236">
    <property type="entry name" value="Znf_C2H2_sf"/>
</dbReference>
<dbReference type="Proteomes" id="UP000799766">
    <property type="component" value="Unassembled WGS sequence"/>
</dbReference>
<feature type="region of interest" description="Disordered" evidence="5">
    <location>
        <begin position="1"/>
        <end position="24"/>
    </location>
</feature>
<keyword evidence="4" id="KW-0539">Nucleus</keyword>
<feature type="compositionally biased region" description="Basic and acidic residues" evidence="5">
    <location>
        <begin position="40"/>
        <end position="53"/>
    </location>
</feature>
<dbReference type="InterPro" id="IPR022755">
    <property type="entry name" value="Znf_C2H2_jaz"/>
</dbReference>
<feature type="compositionally biased region" description="Basic and acidic residues" evidence="5">
    <location>
        <begin position="172"/>
        <end position="192"/>
    </location>
</feature>
<dbReference type="InterPro" id="IPR013087">
    <property type="entry name" value="Znf_C2H2_type"/>
</dbReference>
<feature type="region of interest" description="Disordered" evidence="5">
    <location>
        <begin position="172"/>
        <end position="224"/>
    </location>
</feature>
<evidence type="ECO:0000313" key="7">
    <source>
        <dbReference type="EMBL" id="KAF2458742.1"/>
    </source>
</evidence>
<dbReference type="GO" id="GO:0000398">
    <property type="term" value="P:mRNA splicing, via spliceosome"/>
    <property type="evidence" value="ECO:0007669"/>
    <property type="project" value="InterPro"/>
</dbReference>
<keyword evidence="3" id="KW-0862">Zinc</keyword>
<dbReference type="PANTHER" id="PTHR45986">
    <property type="entry name" value="ZINC FINGER MATRIN-TYPE PROTEIN 2"/>
    <property type="match status" value="1"/>
</dbReference>
<name>A0A6A6P4S0_9PEZI</name>
<dbReference type="SMART" id="SM00451">
    <property type="entry name" value="ZnF_U1"/>
    <property type="match status" value="1"/>
</dbReference>
<dbReference type="AlphaFoldDB" id="A0A6A6P4S0"/>
<dbReference type="SUPFAM" id="SSF57667">
    <property type="entry name" value="beta-beta-alpha zinc fingers"/>
    <property type="match status" value="1"/>
</dbReference>
<dbReference type="GO" id="GO:0005681">
    <property type="term" value="C:spliceosomal complex"/>
    <property type="evidence" value="ECO:0007669"/>
    <property type="project" value="InterPro"/>
</dbReference>
<dbReference type="GO" id="GO:0003676">
    <property type="term" value="F:nucleic acid binding"/>
    <property type="evidence" value="ECO:0007669"/>
    <property type="project" value="InterPro"/>
</dbReference>
<evidence type="ECO:0000256" key="1">
    <source>
        <dbReference type="ARBA" id="ARBA00022723"/>
    </source>
</evidence>
<evidence type="ECO:0000313" key="8">
    <source>
        <dbReference type="Proteomes" id="UP000799766"/>
    </source>
</evidence>
<evidence type="ECO:0000256" key="4">
    <source>
        <dbReference type="ARBA" id="ARBA00023242"/>
    </source>
</evidence>
<organism evidence="7 8">
    <name type="scientific">Lineolata rhizophorae</name>
    <dbReference type="NCBI Taxonomy" id="578093"/>
    <lineage>
        <taxon>Eukaryota</taxon>
        <taxon>Fungi</taxon>
        <taxon>Dikarya</taxon>
        <taxon>Ascomycota</taxon>
        <taxon>Pezizomycotina</taxon>
        <taxon>Dothideomycetes</taxon>
        <taxon>Dothideomycetes incertae sedis</taxon>
        <taxon>Lineolatales</taxon>
        <taxon>Lineolataceae</taxon>
        <taxon>Lineolata</taxon>
    </lineage>
</organism>
<evidence type="ECO:0000256" key="2">
    <source>
        <dbReference type="ARBA" id="ARBA00022771"/>
    </source>
</evidence>
<proteinExistence type="predicted"/>
<evidence type="ECO:0000259" key="6">
    <source>
        <dbReference type="PROSITE" id="PS00028"/>
    </source>
</evidence>
<feature type="region of interest" description="Disordered" evidence="5">
    <location>
        <begin position="40"/>
        <end position="76"/>
    </location>
</feature>
<dbReference type="EMBL" id="MU001677">
    <property type="protein sequence ID" value="KAF2458742.1"/>
    <property type="molecule type" value="Genomic_DNA"/>
</dbReference>
<sequence length="224" mass="25157">MADPRKSAYGAAAGGPSDTSFRRTWDREEYAAKAAARAERERAEGRARHEARLAGKKYVAPGRGRRGSTPPDARATEARRARLDVAAQVGKTQLVAAAAAVGKRGKGAGFYCPDCDLTFKDNVAYVEHLNSRQHLVAVGQTGEVERAGAAQVRERLRWLWWKGVRERAEEGDVDLGKRVEDAVRREEKEREEKRRKRNEKRRKRKGGDDDVPAWQKVENDGFIY</sequence>
<keyword evidence="8" id="KW-1185">Reference proteome</keyword>
<gene>
    <name evidence="7" type="ORF">BDY21DRAFT_370921</name>
</gene>
<protein>
    <recommendedName>
        <fullName evidence="6">C2H2-type domain-containing protein</fullName>
    </recommendedName>
</protein>
<dbReference type="GO" id="GO:0008270">
    <property type="term" value="F:zinc ion binding"/>
    <property type="evidence" value="ECO:0007669"/>
    <property type="project" value="UniProtKB-KW"/>
</dbReference>
<evidence type="ECO:0000256" key="3">
    <source>
        <dbReference type="ARBA" id="ARBA00022833"/>
    </source>
</evidence>
<dbReference type="Pfam" id="PF12171">
    <property type="entry name" value="zf-C2H2_jaz"/>
    <property type="match status" value="1"/>
</dbReference>
<dbReference type="GO" id="GO:0046540">
    <property type="term" value="C:U4/U6 x U5 tri-snRNP complex"/>
    <property type="evidence" value="ECO:0007669"/>
    <property type="project" value="TreeGrafter"/>
</dbReference>
<accession>A0A6A6P4S0</accession>
<keyword evidence="1" id="KW-0479">Metal-binding</keyword>
<dbReference type="PROSITE" id="PS00028">
    <property type="entry name" value="ZINC_FINGER_C2H2_1"/>
    <property type="match status" value="1"/>
</dbReference>
<evidence type="ECO:0000256" key="5">
    <source>
        <dbReference type="SAM" id="MobiDB-lite"/>
    </source>
</evidence>